<feature type="region of interest" description="Disordered" evidence="1">
    <location>
        <begin position="1"/>
        <end position="24"/>
    </location>
</feature>
<organism evidence="2 3">
    <name type="scientific">Drosophila virilis</name>
    <name type="common">Fruit fly</name>
    <dbReference type="NCBI Taxonomy" id="7244"/>
    <lineage>
        <taxon>Eukaryota</taxon>
        <taxon>Metazoa</taxon>
        <taxon>Ecdysozoa</taxon>
        <taxon>Arthropoda</taxon>
        <taxon>Hexapoda</taxon>
        <taxon>Insecta</taxon>
        <taxon>Pterygota</taxon>
        <taxon>Neoptera</taxon>
        <taxon>Endopterygota</taxon>
        <taxon>Diptera</taxon>
        <taxon>Brachycera</taxon>
        <taxon>Muscomorpha</taxon>
        <taxon>Ephydroidea</taxon>
        <taxon>Drosophilidae</taxon>
        <taxon>Drosophila</taxon>
    </lineage>
</organism>
<proteinExistence type="predicted"/>
<dbReference type="eggNOG" id="ENOG502T95K">
    <property type="taxonomic scope" value="Eukaryota"/>
</dbReference>
<feature type="compositionally biased region" description="Low complexity" evidence="1">
    <location>
        <begin position="46"/>
        <end position="58"/>
    </location>
</feature>
<dbReference type="STRING" id="7244.B4LZG2"/>
<dbReference type="PhylomeDB" id="B4LZG2"/>
<dbReference type="OrthoDB" id="7883317at2759"/>
<dbReference type="InParanoid" id="B4LZG2"/>
<dbReference type="HOGENOM" id="CLU_724183_0_0_1"/>
<keyword evidence="3" id="KW-1185">Reference proteome</keyword>
<dbReference type="KEGG" id="dvi:6629260"/>
<evidence type="ECO:0000256" key="1">
    <source>
        <dbReference type="SAM" id="MobiDB-lite"/>
    </source>
</evidence>
<feature type="compositionally biased region" description="Polar residues" evidence="1">
    <location>
        <begin position="12"/>
        <end position="22"/>
    </location>
</feature>
<dbReference type="EMBL" id="CH940650">
    <property type="protein sequence ID" value="EDW68197.1"/>
    <property type="molecule type" value="Genomic_DNA"/>
</dbReference>
<evidence type="ECO:0000313" key="2">
    <source>
        <dbReference type="EMBL" id="EDW68197.1"/>
    </source>
</evidence>
<feature type="region of interest" description="Disordered" evidence="1">
    <location>
        <begin position="269"/>
        <end position="306"/>
    </location>
</feature>
<dbReference type="OMA" id="LKLETCF"/>
<dbReference type="Proteomes" id="UP000008792">
    <property type="component" value="Unassembled WGS sequence"/>
</dbReference>
<feature type="region of interest" description="Disordered" evidence="1">
    <location>
        <begin position="151"/>
        <end position="182"/>
    </location>
</feature>
<dbReference type="AlphaFoldDB" id="B4LZG2"/>
<feature type="compositionally biased region" description="Basic and acidic residues" evidence="1">
    <location>
        <begin position="152"/>
        <end position="167"/>
    </location>
</feature>
<name>B4LZG2_DROVI</name>
<sequence length="368" mass="41111">MDKNQKSVENVGPTQSQSSSSRRVMWKVCDGEEEVYDSVVNYRSLSPAHQSNNPSSSNSEHELPSTSKSQTLASSDGKYLLLIKEPKTVKDAATRSSTSLALRYKPSHESVQELASTKRARAIGCWHHLFDKIRNRKMDIEASPSLAMRYKPSHESLKNRRSKDLLVDSRSTPRSTNSPKPKLATADLKLETCFFPPYQTAVVREVAPKFANRMCIPDDSDSCCSGSIELRIPLLKSSKSSKIATAMHMTALPASTSFFSHIETKNGISKTKRRTKTAATSSAGNTKGNGTKTTSSGSTNSALPTLRQRQLELHRVRVQIEKRRLELLDLKIVRERADALRHEILFHKDLQLKHNQIKSYEDNNSSQA</sequence>
<feature type="compositionally biased region" description="Low complexity" evidence="1">
    <location>
        <begin position="277"/>
        <end position="302"/>
    </location>
</feature>
<accession>B4LZG2</accession>
<feature type="compositionally biased region" description="Polar residues" evidence="1">
    <location>
        <begin position="169"/>
        <end position="179"/>
    </location>
</feature>
<protein>
    <submittedName>
        <fullName evidence="2">Uncharacterized protein</fullName>
    </submittedName>
</protein>
<reference evidence="2 3" key="1">
    <citation type="journal article" date="2007" name="Nature">
        <title>Evolution of genes and genomes on the Drosophila phylogeny.</title>
        <authorList>
            <consortium name="Drosophila 12 Genomes Consortium"/>
            <person name="Clark A.G."/>
            <person name="Eisen M.B."/>
            <person name="Smith D.R."/>
            <person name="Bergman C.M."/>
            <person name="Oliver B."/>
            <person name="Markow T.A."/>
            <person name="Kaufman T.C."/>
            <person name="Kellis M."/>
            <person name="Gelbart W."/>
            <person name="Iyer V.N."/>
            <person name="Pollard D.A."/>
            <person name="Sackton T.B."/>
            <person name="Larracuente A.M."/>
            <person name="Singh N.D."/>
            <person name="Abad J.P."/>
            <person name="Abt D.N."/>
            <person name="Adryan B."/>
            <person name="Aguade M."/>
            <person name="Akashi H."/>
            <person name="Anderson W.W."/>
            <person name="Aquadro C.F."/>
            <person name="Ardell D.H."/>
            <person name="Arguello R."/>
            <person name="Artieri C.G."/>
            <person name="Barbash D.A."/>
            <person name="Barker D."/>
            <person name="Barsanti P."/>
            <person name="Batterham P."/>
            <person name="Batzoglou S."/>
            <person name="Begun D."/>
            <person name="Bhutkar A."/>
            <person name="Blanco E."/>
            <person name="Bosak S.A."/>
            <person name="Bradley R.K."/>
            <person name="Brand A.D."/>
            <person name="Brent M.R."/>
            <person name="Brooks A.N."/>
            <person name="Brown R.H."/>
            <person name="Butlin R.K."/>
            <person name="Caggese C."/>
            <person name="Calvi B.R."/>
            <person name="Bernardo de Carvalho A."/>
            <person name="Caspi A."/>
            <person name="Castrezana S."/>
            <person name="Celniker S.E."/>
            <person name="Chang J.L."/>
            <person name="Chapple C."/>
            <person name="Chatterji S."/>
            <person name="Chinwalla A."/>
            <person name="Civetta A."/>
            <person name="Clifton S.W."/>
            <person name="Comeron J.M."/>
            <person name="Costello J.C."/>
            <person name="Coyne J.A."/>
            <person name="Daub J."/>
            <person name="David R.G."/>
            <person name="Delcher A.L."/>
            <person name="Delehaunty K."/>
            <person name="Do C.B."/>
            <person name="Ebling H."/>
            <person name="Edwards K."/>
            <person name="Eickbush T."/>
            <person name="Evans J.D."/>
            <person name="Filipski A."/>
            <person name="Findeiss S."/>
            <person name="Freyhult E."/>
            <person name="Fulton L."/>
            <person name="Fulton R."/>
            <person name="Garcia A.C."/>
            <person name="Gardiner A."/>
            <person name="Garfield D.A."/>
            <person name="Garvin B.E."/>
            <person name="Gibson G."/>
            <person name="Gilbert D."/>
            <person name="Gnerre S."/>
            <person name="Godfrey J."/>
            <person name="Good R."/>
            <person name="Gotea V."/>
            <person name="Gravely B."/>
            <person name="Greenberg A.J."/>
            <person name="Griffiths-Jones S."/>
            <person name="Gross S."/>
            <person name="Guigo R."/>
            <person name="Gustafson E.A."/>
            <person name="Haerty W."/>
            <person name="Hahn M.W."/>
            <person name="Halligan D.L."/>
            <person name="Halpern A.L."/>
            <person name="Halter G.M."/>
            <person name="Han M.V."/>
            <person name="Heger A."/>
            <person name="Hillier L."/>
            <person name="Hinrichs A.S."/>
            <person name="Holmes I."/>
            <person name="Hoskins R.A."/>
            <person name="Hubisz M.J."/>
            <person name="Hultmark D."/>
            <person name="Huntley M.A."/>
            <person name="Jaffe D.B."/>
            <person name="Jagadeeshan S."/>
            <person name="Jeck W.R."/>
            <person name="Johnson J."/>
            <person name="Jones C.D."/>
            <person name="Jordan W.C."/>
            <person name="Karpen G.H."/>
            <person name="Kataoka E."/>
            <person name="Keightley P.D."/>
            <person name="Kheradpour P."/>
            <person name="Kirkness E.F."/>
            <person name="Koerich L.B."/>
            <person name="Kristiansen K."/>
            <person name="Kudrna D."/>
            <person name="Kulathinal R.J."/>
            <person name="Kumar S."/>
            <person name="Kwok R."/>
            <person name="Lander E."/>
            <person name="Langley C.H."/>
            <person name="Lapoint R."/>
            <person name="Lazzaro B.P."/>
            <person name="Lee S.J."/>
            <person name="Levesque L."/>
            <person name="Li R."/>
            <person name="Lin C.F."/>
            <person name="Lin M.F."/>
            <person name="Lindblad-Toh K."/>
            <person name="Llopart A."/>
            <person name="Long M."/>
            <person name="Low L."/>
            <person name="Lozovsky E."/>
            <person name="Lu J."/>
            <person name="Luo M."/>
            <person name="Machado C.A."/>
            <person name="Makalowski W."/>
            <person name="Marzo M."/>
            <person name="Matsuda M."/>
            <person name="Matzkin L."/>
            <person name="McAllister B."/>
            <person name="McBride C.S."/>
            <person name="McKernan B."/>
            <person name="McKernan K."/>
            <person name="Mendez-Lago M."/>
            <person name="Minx P."/>
            <person name="Mollenhauer M.U."/>
            <person name="Montooth K."/>
            <person name="Mount S.M."/>
            <person name="Mu X."/>
            <person name="Myers E."/>
            <person name="Negre B."/>
            <person name="Newfeld S."/>
            <person name="Nielsen R."/>
            <person name="Noor M.A."/>
            <person name="O'Grady P."/>
            <person name="Pachter L."/>
            <person name="Papaceit M."/>
            <person name="Parisi M.J."/>
            <person name="Parisi M."/>
            <person name="Parts L."/>
            <person name="Pedersen J.S."/>
            <person name="Pesole G."/>
            <person name="Phillippy A.M."/>
            <person name="Ponting C.P."/>
            <person name="Pop M."/>
            <person name="Porcelli D."/>
            <person name="Powell J.R."/>
            <person name="Prohaska S."/>
            <person name="Pruitt K."/>
            <person name="Puig M."/>
            <person name="Quesneville H."/>
            <person name="Ram K.R."/>
            <person name="Rand D."/>
            <person name="Rasmussen M.D."/>
            <person name="Reed L.K."/>
            <person name="Reenan R."/>
            <person name="Reily A."/>
            <person name="Remington K.A."/>
            <person name="Rieger T.T."/>
            <person name="Ritchie M.G."/>
            <person name="Robin C."/>
            <person name="Rogers Y.H."/>
            <person name="Rohde C."/>
            <person name="Rozas J."/>
            <person name="Rubenfield M.J."/>
            <person name="Ruiz A."/>
            <person name="Russo S."/>
            <person name="Salzberg S.L."/>
            <person name="Sanchez-Gracia A."/>
            <person name="Saranga D.J."/>
            <person name="Sato H."/>
            <person name="Schaeffer S.W."/>
            <person name="Schatz M.C."/>
            <person name="Schlenke T."/>
            <person name="Schwartz R."/>
            <person name="Segarra C."/>
            <person name="Singh R.S."/>
            <person name="Sirot L."/>
            <person name="Sirota M."/>
            <person name="Sisneros N.B."/>
            <person name="Smith C.D."/>
            <person name="Smith T.F."/>
            <person name="Spieth J."/>
            <person name="Stage D.E."/>
            <person name="Stark A."/>
            <person name="Stephan W."/>
            <person name="Strausberg R.L."/>
            <person name="Strempel S."/>
            <person name="Sturgill D."/>
            <person name="Sutton G."/>
            <person name="Sutton G.G."/>
            <person name="Tao W."/>
            <person name="Teichmann S."/>
            <person name="Tobari Y.N."/>
            <person name="Tomimura Y."/>
            <person name="Tsolas J.M."/>
            <person name="Valente V.L."/>
            <person name="Venter E."/>
            <person name="Venter J.C."/>
            <person name="Vicario S."/>
            <person name="Vieira F.G."/>
            <person name="Vilella A.J."/>
            <person name="Villasante A."/>
            <person name="Walenz B."/>
            <person name="Wang J."/>
            <person name="Wasserman M."/>
            <person name="Watts T."/>
            <person name="Wilson D."/>
            <person name="Wilson R.K."/>
            <person name="Wing R.A."/>
            <person name="Wolfner M.F."/>
            <person name="Wong A."/>
            <person name="Wong G.K."/>
            <person name="Wu C.I."/>
            <person name="Wu G."/>
            <person name="Yamamoto D."/>
            <person name="Yang H.P."/>
            <person name="Yang S.P."/>
            <person name="Yorke J.A."/>
            <person name="Yoshida K."/>
            <person name="Zdobnov E."/>
            <person name="Zhang P."/>
            <person name="Zhang Y."/>
            <person name="Zimin A.V."/>
            <person name="Baldwin J."/>
            <person name="Abdouelleil A."/>
            <person name="Abdulkadir J."/>
            <person name="Abebe A."/>
            <person name="Abera B."/>
            <person name="Abreu J."/>
            <person name="Acer S.C."/>
            <person name="Aftuck L."/>
            <person name="Alexander A."/>
            <person name="An P."/>
            <person name="Anderson E."/>
            <person name="Anderson S."/>
            <person name="Arachi H."/>
            <person name="Azer M."/>
            <person name="Bachantsang P."/>
            <person name="Barry A."/>
            <person name="Bayul T."/>
            <person name="Berlin A."/>
            <person name="Bessette D."/>
            <person name="Bloom T."/>
            <person name="Blye J."/>
            <person name="Boguslavskiy L."/>
            <person name="Bonnet C."/>
            <person name="Boukhgalter B."/>
            <person name="Bourzgui I."/>
            <person name="Brown A."/>
            <person name="Cahill P."/>
            <person name="Channer S."/>
            <person name="Cheshatsang Y."/>
            <person name="Chuda L."/>
            <person name="Citroen M."/>
            <person name="Collymore A."/>
            <person name="Cooke P."/>
            <person name="Costello M."/>
            <person name="D'Aco K."/>
            <person name="Daza R."/>
            <person name="De Haan G."/>
            <person name="DeGray S."/>
            <person name="DeMaso C."/>
            <person name="Dhargay N."/>
            <person name="Dooley K."/>
            <person name="Dooley E."/>
            <person name="Doricent M."/>
            <person name="Dorje P."/>
            <person name="Dorjee K."/>
            <person name="Dupes A."/>
            <person name="Elong R."/>
            <person name="Falk J."/>
            <person name="Farina A."/>
            <person name="Faro S."/>
            <person name="Ferguson D."/>
            <person name="Fisher S."/>
            <person name="Foley C.D."/>
            <person name="Franke A."/>
            <person name="Friedrich D."/>
            <person name="Gadbois L."/>
            <person name="Gearin G."/>
            <person name="Gearin C.R."/>
            <person name="Giannoukos G."/>
            <person name="Goode T."/>
            <person name="Graham J."/>
            <person name="Grandbois E."/>
            <person name="Grewal S."/>
            <person name="Gyaltsen K."/>
            <person name="Hafez N."/>
            <person name="Hagos B."/>
            <person name="Hall J."/>
            <person name="Henson C."/>
            <person name="Hollinger A."/>
            <person name="Honan T."/>
            <person name="Huard M.D."/>
            <person name="Hughes L."/>
            <person name="Hurhula B."/>
            <person name="Husby M.E."/>
            <person name="Kamat A."/>
            <person name="Kanga B."/>
            <person name="Kashin S."/>
            <person name="Khazanovich D."/>
            <person name="Kisner P."/>
            <person name="Lance K."/>
            <person name="Lara M."/>
            <person name="Lee W."/>
            <person name="Lennon N."/>
            <person name="Letendre F."/>
            <person name="LeVine R."/>
            <person name="Lipovsky A."/>
            <person name="Liu X."/>
            <person name="Liu J."/>
            <person name="Liu S."/>
            <person name="Lokyitsang T."/>
            <person name="Lokyitsang Y."/>
            <person name="Lubonja R."/>
            <person name="Lui A."/>
            <person name="MacDonald P."/>
            <person name="Magnisalis V."/>
            <person name="Maru K."/>
            <person name="Matthews C."/>
            <person name="McCusker W."/>
            <person name="McDonough S."/>
            <person name="Mehta T."/>
            <person name="Meldrim J."/>
            <person name="Meneus L."/>
            <person name="Mihai O."/>
            <person name="Mihalev A."/>
            <person name="Mihova T."/>
            <person name="Mittelman R."/>
            <person name="Mlenga V."/>
            <person name="Montmayeur A."/>
            <person name="Mulrain L."/>
            <person name="Navidi A."/>
            <person name="Naylor J."/>
            <person name="Negash T."/>
            <person name="Nguyen T."/>
            <person name="Nguyen N."/>
            <person name="Nicol R."/>
            <person name="Norbu C."/>
            <person name="Norbu N."/>
            <person name="Novod N."/>
            <person name="O'Neill B."/>
            <person name="Osman S."/>
            <person name="Markiewicz E."/>
            <person name="Oyono O.L."/>
            <person name="Patti C."/>
            <person name="Phunkhang P."/>
            <person name="Pierre F."/>
            <person name="Priest M."/>
            <person name="Raghuraman S."/>
            <person name="Rege F."/>
            <person name="Reyes R."/>
            <person name="Rise C."/>
            <person name="Rogov P."/>
            <person name="Ross K."/>
            <person name="Ryan E."/>
            <person name="Settipalli S."/>
            <person name="Shea T."/>
            <person name="Sherpa N."/>
            <person name="Shi L."/>
            <person name="Shih D."/>
            <person name="Sparrow T."/>
            <person name="Spaulding J."/>
            <person name="Stalker J."/>
            <person name="Stange-Thomann N."/>
            <person name="Stavropoulos S."/>
            <person name="Stone C."/>
            <person name="Strader C."/>
            <person name="Tesfaye S."/>
            <person name="Thomson T."/>
            <person name="Thoulutsang Y."/>
            <person name="Thoulutsang D."/>
            <person name="Topham K."/>
            <person name="Topping I."/>
            <person name="Tsamla T."/>
            <person name="Vassiliev H."/>
            <person name="Vo A."/>
            <person name="Wangchuk T."/>
            <person name="Wangdi T."/>
            <person name="Weiand M."/>
            <person name="Wilkinson J."/>
            <person name="Wilson A."/>
            <person name="Yadav S."/>
            <person name="Young G."/>
            <person name="Yu Q."/>
            <person name="Zembek L."/>
            <person name="Zhong D."/>
            <person name="Zimmer A."/>
            <person name="Zwirko Z."/>
            <person name="Jaffe D.B."/>
            <person name="Alvarez P."/>
            <person name="Brockman W."/>
            <person name="Butler J."/>
            <person name="Chin C."/>
            <person name="Gnerre S."/>
            <person name="Grabherr M."/>
            <person name="Kleber M."/>
            <person name="Mauceli E."/>
            <person name="MacCallum I."/>
        </authorList>
    </citation>
    <scope>NUCLEOTIDE SEQUENCE [LARGE SCALE GENOMIC DNA]</scope>
    <source>
        <strain evidence="3">Tucson 15010-1051.87</strain>
    </source>
</reference>
<feature type="region of interest" description="Disordered" evidence="1">
    <location>
        <begin position="45"/>
        <end position="71"/>
    </location>
</feature>
<evidence type="ECO:0000313" key="3">
    <source>
        <dbReference type="Proteomes" id="UP000008792"/>
    </source>
</evidence>
<gene>
    <name evidence="2" type="primary">Dvir\GJ22677</name>
    <name evidence="2" type="ORF">Dvir_GJ22677</name>
</gene>